<protein>
    <submittedName>
        <fullName evidence="2">Uncharacterized protein</fullName>
    </submittedName>
</protein>
<evidence type="ECO:0000313" key="3">
    <source>
        <dbReference type="Proteomes" id="UP000472271"/>
    </source>
</evidence>
<evidence type="ECO:0000256" key="1">
    <source>
        <dbReference type="SAM" id="MobiDB-lite"/>
    </source>
</evidence>
<feature type="region of interest" description="Disordered" evidence="1">
    <location>
        <begin position="22"/>
        <end position="41"/>
    </location>
</feature>
<accession>A0A673ASY9</accession>
<reference evidence="2" key="2">
    <citation type="submission" date="2025-08" db="UniProtKB">
        <authorList>
            <consortium name="Ensembl"/>
        </authorList>
    </citation>
    <scope>IDENTIFICATION</scope>
</reference>
<keyword evidence="3" id="KW-1185">Reference proteome</keyword>
<proteinExistence type="predicted"/>
<sequence>RSPQTTLRNIKLAMNRIRIHVLPSSRNRVPQTPRPQEPQAALSLTSHALSPALKAWSSASNIFWRTRMPHTSNAAMSLPKWQAMPECSTKGGKEDGWVRSWSFI</sequence>
<reference evidence="2" key="1">
    <citation type="submission" date="2019-06" db="EMBL/GenBank/DDBJ databases">
        <authorList>
            <consortium name="Wellcome Sanger Institute Data Sharing"/>
        </authorList>
    </citation>
    <scope>NUCLEOTIDE SEQUENCE [LARGE SCALE GENOMIC DNA]</scope>
</reference>
<dbReference type="InParanoid" id="A0A673ASY9"/>
<dbReference type="AlphaFoldDB" id="A0A673ASY9"/>
<reference evidence="2" key="3">
    <citation type="submission" date="2025-09" db="UniProtKB">
        <authorList>
            <consortium name="Ensembl"/>
        </authorList>
    </citation>
    <scope>IDENTIFICATION</scope>
</reference>
<organism evidence="2 3">
    <name type="scientific">Sphaeramia orbicularis</name>
    <name type="common">orbiculate cardinalfish</name>
    <dbReference type="NCBI Taxonomy" id="375764"/>
    <lineage>
        <taxon>Eukaryota</taxon>
        <taxon>Metazoa</taxon>
        <taxon>Chordata</taxon>
        <taxon>Craniata</taxon>
        <taxon>Vertebrata</taxon>
        <taxon>Euteleostomi</taxon>
        <taxon>Actinopterygii</taxon>
        <taxon>Neopterygii</taxon>
        <taxon>Teleostei</taxon>
        <taxon>Neoteleostei</taxon>
        <taxon>Acanthomorphata</taxon>
        <taxon>Gobiaria</taxon>
        <taxon>Kurtiformes</taxon>
        <taxon>Apogonoidei</taxon>
        <taxon>Apogonidae</taxon>
        <taxon>Apogoninae</taxon>
        <taxon>Sphaeramia</taxon>
    </lineage>
</organism>
<dbReference type="Ensembl" id="ENSSORT00005032305.1">
    <property type="protein sequence ID" value="ENSSORP00005031427.1"/>
    <property type="gene ID" value="ENSSORG00005014947.1"/>
</dbReference>
<name>A0A673ASY9_9TELE</name>
<evidence type="ECO:0000313" key="2">
    <source>
        <dbReference type="Ensembl" id="ENSSORP00005031427.1"/>
    </source>
</evidence>
<dbReference type="Proteomes" id="UP000472271">
    <property type="component" value="Chromosome 7"/>
</dbReference>